<dbReference type="Gene3D" id="1.10.274.100">
    <property type="entry name" value="RNA polymerase Rpb1, domain 3"/>
    <property type="match status" value="1"/>
</dbReference>
<dbReference type="Gene3D" id="1.10.132.30">
    <property type="match status" value="1"/>
</dbReference>
<dbReference type="GO" id="GO:0009507">
    <property type="term" value="C:chloroplast"/>
    <property type="evidence" value="ECO:0007669"/>
    <property type="project" value="UniProtKB-SubCell"/>
</dbReference>
<proteinExistence type="inferred from homology"/>
<keyword evidence="1 9" id="KW-0240">DNA-directed RNA polymerase</keyword>
<geneLocation type="chloroplast" evidence="12"/>
<dbReference type="GO" id="GO:0000428">
    <property type="term" value="C:DNA-directed RNA polymerase complex"/>
    <property type="evidence" value="ECO:0007669"/>
    <property type="project" value="UniProtKB-KW"/>
</dbReference>
<gene>
    <name evidence="9 12" type="primary">rpoC2</name>
</gene>
<evidence type="ECO:0000256" key="6">
    <source>
        <dbReference type="ARBA" id="ARBA00022723"/>
    </source>
</evidence>
<organism evidence="12">
    <name type="scientific">Neomyrtus pedunculata</name>
    <dbReference type="NCBI Taxonomy" id="375269"/>
    <lineage>
        <taxon>Eukaryota</taxon>
        <taxon>Viridiplantae</taxon>
        <taxon>Streptophyta</taxon>
        <taxon>Embryophyta</taxon>
        <taxon>Tracheophyta</taxon>
        <taxon>Spermatophyta</taxon>
        <taxon>Magnoliopsida</taxon>
        <taxon>eudicotyledons</taxon>
        <taxon>Gunneridae</taxon>
        <taxon>Pentapetalae</taxon>
        <taxon>rosids</taxon>
        <taxon>malvids</taxon>
        <taxon>Myrtales</taxon>
        <taxon>Myrtaceae</taxon>
        <taxon>Myrtoideae</taxon>
        <taxon>Myrteae</taxon>
        <taxon>Myrteola group</taxon>
        <taxon>Neomyrtus</taxon>
    </lineage>
</organism>
<comment type="cofactor">
    <cofactor evidence="9">
        <name>Zn(2+)</name>
        <dbReference type="ChEBI" id="CHEBI:29105"/>
    </cofactor>
    <text evidence="9">Binds 1 Zn(2+) ion per subunit.</text>
</comment>
<evidence type="ECO:0000256" key="1">
    <source>
        <dbReference type="ARBA" id="ARBA00022478"/>
    </source>
</evidence>
<keyword evidence="3 12" id="KW-0934">Plastid</keyword>
<keyword evidence="7 9" id="KW-0862">Zinc</keyword>
<evidence type="ECO:0000256" key="4">
    <source>
        <dbReference type="ARBA" id="ARBA00022679"/>
    </source>
</evidence>
<keyword evidence="6 9" id="KW-0479">Metal-binding</keyword>
<feature type="binding site" evidence="9">
    <location>
        <position position="302"/>
    </location>
    <ligand>
        <name>Zn(2+)</name>
        <dbReference type="ChEBI" id="CHEBI:29105"/>
    </ligand>
</feature>
<comment type="similarity">
    <text evidence="9">Belongs to the RNA polymerase beta' chain family. RpoC2 subfamily.</text>
</comment>
<dbReference type="GO" id="GO:0003677">
    <property type="term" value="F:DNA binding"/>
    <property type="evidence" value="ECO:0007669"/>
    <property type="project" value="UniProtKB-UniRule"/>
</dbReference>
<dbReference type="Pfam" id="PF05000">
    <property type="entry name" value="RNA_pol_Rpb1_4"/>
    <property type="match status" value="1"/>
</dbReference>
<comment type="catalytic activity">
    <reaction evidence="9">
        <text>RNA(n) + a ribonucleoside 5'-triphosphate = RNA(n+1) + diphosphate</text>
        <dbReference type="Rhea" id="RHEA:21248"/>
        <dbReference type="Rhea" id="RHEA-COMP:14527"/>
        <dbReference type="Rhea" id="RHEA-COMP:17342"/>
        <dbReference type="ChEBI" id="CHEBI:33019"/>
        <dbReference type="ChEBI" id="CHEBI:61557"/>
        <dbReference type="ChEBI" id="CHEBI:140395"/>
        <dbReference type="EC" id="2.7.7.6"/>
    </reaction>
</comment>
<dbReference type="EC" id="2.7.7.6" evidence="9"/>
<evidence type="ECO:0000256" key="5">
    <source>
        <dbReference type="ARBA" id="ARBA00022695"/>
    </source>
</evidence>
<sequence length="1377" mass="156359">MEVLMAERVNLVFHNKVIDGTAIKRLISRLIDHFGMAYTSHILDQVKTLGFQQATATSISLGIDDLLTIPSKGWLVQDAEQQSLILEKHHHYGNVHAVEKLRQSIEVWYATSEYLRQEMNPNFRMTDPFNPVHIMSFSGARGNASQVHQLVGMRGLMSDPQGQMIDLPIQSNLREGLSLTEYIISCYGARKGVVDTAVRTSDAGYLTRRLVEVVQHIVVRRTDCGTIRGVSVSPRNGMIPERIFIQTLIGRVLADDIYMGPRCIAIRNQDIEIGLVNRFITFRTQPISIRTPFTCRSTSWICRLCYGRSPTHGDLVELGEAVGIIAGQSIGEPGTQLTLRTFHTGGVFTGGTAEHVRAPSNGKIKFNEDLVHPTRTRHGHPAFLCSIDLYVTIESEDILHNVTIPPKSFLLVQNNQYVESEQVIAEIRAGTYTFNLKERVRKHIYSESEGEMHWSTDVYHAPEFTYSNVHLLPKTSHLWILSGGSCRSSGVPFSLYKDQDQMNLRSLSVKRRYISSLSMNNDQMRYELCSSSFSGKLKEDRIPDYSELNRIISIVHCNLKSLTTFHENSDFLAKRRRNRFLIPLPHSGISIELPINGILRRNSILAYFDDPRYRRKSSGITKYGTLGVHSIVKKEDLIEYRGIKEFNQKYQMKLNRFFFIPEEVHILPESSSIMVRNNSLIGVDTRIALNTRSRVGGLVRVERKKKRIELKIFSGDIHFPGETDKISRHSGILIPPGTGKTNSKESKKLKNWIYVQRITPTKKKYFVLVRPVVTYEISDSINLATLFPPDLLQERDNMQLRVVNYIVYRNGKPIRGISDTSIQLVRTCLILNWDQDKKSSSIEEAHTSFVEVSTNGLIRDFLRIDLVKFPISYLRKRNDPSGSGLISDSDNVSDHTNSNPFYSKTKMQQSFSQNRGTIRTLLNKNKECPSLIILSSSNCFRMGPFNAGKYHNVIKESIKKDPIIKIRNLIGPLGTVLQFVNFYSFYYLITHNPILVTKYLQLENLKQAFQVINYYLMDENGRILNPDSCSNIVLNSFNLNWYFLHHNYLEERSTIISLGQFICENVCIAKNGPHLKSGQVLIVQVDSVVIRSAKPYLATPGATVHGHYGEILYEGGTLVTFIYEKSRSGDITQGLPKVEQVLEMRSIDSISMNLEKRIEGWNEHIKKILGIPWGSLIGAELTIVQSRISLVNKIQKVYRSQGVQIHNRHIEIIVRQITSKVLVSEDGMSNVFLPGELIGLLRAARTGRALEESICYRAILLGITRASLNTQSFISEASFQETARVLAKAALRGRIDWLKGLKENVVIGGMIPVGTGFKGLVHRSRQHKNIPLKTKKKNFFEGEIRDILFHHRELFDSSISKKFHDPSEQSFTAFNDS</sequence>
<dbReference type="Gene3D" id="1.10.150.390">
    <property type="match status" value="1"/>
</dbReference>
<keyword evidence="4 9" id="KW-0808">Transferase</keyword>
<feature type="domain" description="RNA polymerase Rpb1" evidence="10">
    <location>
        <begin position="1182"/>
        <end position="1267"/>
    </location>
</feature>
<dbReference type="GO" id="GO:0008270">
    <property type="term" value="F:zinc ion binding"/>
    <property type="evidence" value="ECO:0007669"/>
    <property type="project" value="UniProtKB-UniRule"/>
</dbReference>
<evidence type="ECO:0000313" key="12">
    <source>
        <dbReference type="EMBL" id="UDF86763.1"/>
    </source>
</evidence>
<evidence type="ECO:0000256" key="2">
    <source>
        <dbReference type="ARBA" id="ARBA00022528"/>
    </source>
</evidence>
<dbReference type="InterPro" id="IPR042102">
    <property type="entry name" value="RNA_pol_Rpb1_3_sf"/>
</dbReference>
<dbReference type="GO" id="GO:0006351">
    <property type="term" value="P:DNA-templated transcription"/>
    <property type="evidence" value="ECO:0007669"/>
    <property type="project" value="UniProtKB-UniRule"/>
</dbReference>
<dbReference type="NCBIfam" id="TIGR02388">
    <property type="entry name" value="rpoC2_cyan"/>
    <property type="match status" value="1"/>
</dbReference>
<dbReference type="InterPro" id="IPR012756">
    <property type="entry name" value="DNA-dir_RpoC2_beta_pp"/>
</dbReference>
<evidence type="ECO:0000259" key="10">
    <source>
        <dbReference type="Pfam" id="PF04998"/>
    </source>
</evidence>
<evidence type="ECO:0000256" key="7">
    <source>
        <dbReference type="ARBA" id="ARBA00022833"/>
    </source>
</evidence>
<dbReference type="InterPro" id="IPR038120">
    <property type="entry name" value="Rpb1_funnel_sf"/>
</dbReference>
<feature type="binding site" evidence="9">
    <location>
        <position position="305"/>
    </location>
    <ligand>
        <name>Zn(2+)</name>
        <dbReference type="ChEBI" id="CHEBI:29105"/>
    </ligand>
</feature>
<keyword evidence="5 9" id="KW-0548">Nucleotidyltransferase</keyword>
<accession>A0A8K1NUU1</accession>
<feature type="domain" description="RNA polymerase Rpb1" evidence="11">
    <location>
        <begin position="97"/>
        <end position="161"/>
    </location>
</feature>
<comment type="subunit">
    <text evidence="9">In plastids the minimal PEP RNA polymerase catalytic core is composed of four subunits: alpha, beta, beta', and beta''. When a (nuclear-encoded) sigma factor is associated with the core the holoenzyme is formed, which can initiate transcription.</text>
</comment>
<dbReference type="InterPro" id="IPR007081">
    <property type="entry name" value="RNA_pol_Rpb1_5"/>
</dbReference>
<keyword evidence="8 9" id="KW-0804">Transcription</keyword>
<dbReference type="CDD" id="cd02655">
    <property type="entry name" value="RNAP_beta'_C"/>
    <property type="match status" value="1"/>
</dbReference>
<protein>
    <recommendedName>
        <fullName evidence="9">DNA-directed RNA polymerase subunit beta''</fullName>
        <ecNumber evidence="9">2.7.7.6</ecNumber>
    </recommendedName>
    <alternativeName>
        <fullName evidence="9">PEP</fullName>
    </alternativeName>
    <alternativeName>
        <fullName evidence="9">Plastid-encoded RNA polymerase subunit beta''</fullName>
        <shortName evidence="9">RNA polymerase subunit beta''</shortName>
    </alternativeName>
</protein>
<comment type="subcellular location">
    <subcellularLocation>
        <location evidence="9">Plastid</location>
        <location evidence="9">Chloroplast</location>
    </subcellularLocation>
</comment>
<evidence type="ECO:0000259" key="11">
    <source>
        <dbReference type="Pfam" id="PF05000"/>
    </source>
</evidence>
<feature type="domain" description="RNA polymerase Rpb1" evidence="10">
    <location>
        <begin position="176"/>
        <end position="369"/>
    </location>
</feature>
<dbReference type="Gene3D" id="1.10.1790.20">
    <property type="match status" value="1"/>
</dbReference>
<keyword evidence="2 12" id="KW-0150">Chloroplast</keyword>
<reference evidence="12" key="1">
    <citation type="journal article" date="2021" name="New Phytol.">
        <title>A dated phylogeny shows Plio-Pleistocene climates spurred evolution of anti-browsing defences in the New Zealand flora.</title>
        <authorList>
            <person name="Maurin K.J.L."/>
            <person name="Smissen R.D."/>
            <person name="Lusk C.H."/>
        </authorList>
    </citation>
    <scope>NUCLEOTIDE SEQUENCE</scope>
</reference>
<dbReference type="InterPro" id="IPR007083">
    <property type="entry name" value="RNA_pol_Rpb1_4"/>
</dbReference>
<dbReference type="EMBL" id="MW214671">
    <property type="protein sequence ID" value="UDF86763.1"/>
    <property type="molecule type" value="Genomic_DNA"/>
</dbReference>
<feature type="binding site" evidence="9">
    <location>
        <position position="295"/>
    </location>
    <ligand>
        <name>Zn(2+)</name>
        <dbReference type="ChEBI" id="CHEBI:29105"/>
    </ligand>
</feature>
<dbReference type="PANTHER" id="PTHR34995">
    <property type="entry name" value="DNA-DIRECTED RNA POLYMERASE SUBUNIT BETA"/>
    <property type="match status" value="1"/>
</dbReference>
<name>A0A8K1NUU1_9MYRT</name>
<comment type="function">
    <text evidence="9">DNA-dependent RNA polymerase catalyzes the transcription of DNA into RNA using the four ribonucleoside triphosphates as substrates.</text>
</comment>
<dbReference type="FunFam" id="1.10.132.30:FF:000002">
    <property type="entry name" value="DNA-directed RNA polymerase subunit beta"/>
    <property type="match status" value="1"/>
</dbReference>
<dbReference type="SUPFAM" id="SSF64484">
    <property type="entry name" value="beta and beta-prime subunits of DNA dependent RNA-polymerase"/>
    <property type="match status" value="1"/>
</dbReference>
<dbReference type="PANTHER" id="PTHR34995:SF1">
    <property type="entry name" value="DNA-DIRECTED RNA POLYMERASE SUBUNIT BETA"/>
    <property type="match status" value="1"/>
</dbReference>
<dbReference type="GO" id="GO:0003899">
    <property type="term" value="F:DNA-directed RNA polymerase activity"/>
    <property type="evidence" value="ECO:0007669"/>
    <property type="project" value="UniProtKB-UniRule"/>
</dbReference>
<feature type="binding site" evidence="9">
    <location>
        <position position="224"/>
    </location>
    <ligand>
        <name>Zn(2+)</name>
        <dbReference type="ChEBI" id="CHEBI:29105"/>
    </ligand>
</feature>
<dbReference type="HAMAP" id="MF_01324">
    <property type="entry name" value="RNApol_bact_RpoC2"/>
    <property type="match status" value="1"/>
</dbReference>
<dbReference type="InterPro" id="IPR050254">
    <property type="entry name" value="RNA_pol_beta''_euk"/>
</dbReference>
<evidence type="ECO:0000256" key="3">
    <source>
        <dbReference type="ARBA" id="ARBA00022640"/>
    </source>
</evidence>
<evidence type="ECO:0000256" key="9">
    <source>
        <dbReference type="HAMAP-Rule" id="MF_01324"/>
    </source>
</evidence>
<evidence type="ECO:0000256" key="8">
    <source>
        <dbReference type="ARBA" id="ARBA00023163"/>
    </source>
</evidence>
<dbReference type="Pfam" id="PF04998">
    <property type="entry name" value="RNA_pol_Rpb1_5"/>
    <property type="match status" value="2"/>
</dbReference>